<evidence type="ECO:0000256" key="4">
    <source>
        <dbReference type="ARBA" id="ARBA00023163"/>
    </source>
</evidence>
<dbReference type="CDD" id="cd01392">
    <property type="entry name" value="HTH_LacI"/>
    <property type="match status" value="1"/>
</dbReference>
<dbReference type="EMBL" id="QLTR01000048">
    <property type="protein sequence ID" value="RAS55006.1"/>
    <property type="molecule type" value="Genomic_DNA"/>
</dbReference>
<dbReference type="Pfam" id="PF00356">
    <property type="entry name" value="LacI"/>
    <property type="match status" value="1"/>
</dbReference>
<evidence type="ECO:0000256" key="1">
    <source>
        <dbReference type="ARBA" id="ARBA00022491"/>
    </source>
</evidence>
<feature type="domain" description="HTH cro/C1-type" evidence="6">
    <location>
        <begin position="11"/>
        <end position="55"/>
    </location>
</feature>
<keyword evidence="3" id="KW-0238">DNA-binding</keyword>
<dbReference type="InterPro" id="IPR000843">
    <property type="entry name" value="HTH_LacI"/>
</dbReference>
<dbReference type="InterPro" id="IPR010982">
    <property type="entry name" value="Lambda_DNA-bd_dom_sf"/>
</dbReference>
<dbReference type="GO" id="GO:0003700">
    <property type="term" value="F:DNA-binding transcription factor activity"/>
    <property type="evidence" value="ECO:0007669"/>
    <property type="project" value="TreeGrafter"/>
</dbReference>
<comment type="caution">
    <text evidence="7">The sequence shown here is derived from an EMBL/GenBank/DDBJ whole genome shotgun (WGS) entry which is preliminary data.</text>
</comment>
<dbReference type="InterPro" id="IPR028082">
    <property type="entry name" value="Peripla_BP_I"/>
</dbReference>
<dbReference type="InterPro" id="IPR001387">
    <property type="entry name" value="Cro/C1-type_HTH"/>
</dbReference>
<keyword evidence="4" id="KW-0804">Transcription</keyword>
<dbReference type="Pfam" id="PF13377">
    <property type="entry name" value="Peripla_BP_3"/>
    <property type="match status" value="1"/>
</dbReference>
<evidence type="ECO:0000259" key="5">
    <source>
        <dbReference type="PROSITE" id="PS50932"/>
    </source>
</evidence>
<dbReference type="PROSITE" id="PS50932">
    <property type="entry name" value="HTH_LACI_2"/>
    <property type="match status" value="1"/>
</dbReference>
<dbReference type="PRINTS" id="PR00036">
    <property type="entry name" value="HTHLACI"/>
</dbReference>
<dbReference type="GO" id="GO:0000976">
    <property type="term" value="F:transcription cis-regulatory region binding"/>
    <property type="evidence" value="ECO:0007669"/>
    <property type="project" value="TreeGrafter"/>
</dbReference>
<dbReference type="AlphaFoldDB" id="A0A329DXU3"/>
<accession>A0A329DXU3</accession>
<proteinExistence type="predicted"/>
<reference evidence="7 8" key="1">
    <citation type="submission" date="2018-06" db="EMBL/GenBank/DDBJ databases">
        <title>Freshwater and sediment microbial communities from various areas in North America, analyzing microbe dynamics in response to fracking.</title>
        <authorList>
            <person name="Lamendella R."/>
        </authorList>
    </citation>
    <scope>NUCLEOTIDE SEQUENCE [LARGE SCALE GENOMIC DNA]</scope>
    <source>
        <strain evidence="7 8">99A</strain>
    </source>
</reference>
<dbReference type="SMART" id="SM00354">
    <property type="entry name" value="HTH_LACI"/>
    <property type="match status" value="1"/>
</dbReference>
<dbReference type="PANTHER" id="PTHR30146:SF148">
    <property type="entry name" value="HTH-TYPE TRANSCRIPTIONAL REPRESSOR PURR-RELATED"/>
    <property type="match status" value="1"/>
</dbReference>
<organism evidence="7 8">
    <name type="scientific">Vibrio diazotrophicus</name>
    <dbReference type="NCBI Taxonomy" id="685"/>
    <lineage>
        <taxon>Bacteria</taxon>
        <taxon>Pseudomonadati</taxon>
        <taxon>Pseudomonadota</taxon>
        <taxon>Gammaproteobacteria</taxon>
        <taxon>Vibrionales</taxon>
        <taxon>Vibrionaceae</taxon>
        <taxon>Vibrio</taxon>
    </lineage>
</organism>
<evidence type="ECO:0000259" key="6">
    <source>
        <dbReference type="PROSITE" id="PS50943"/>
    </source>
</evidence>
<gene>
    <name evidence="7" type="ORF">DET48_14810</name>
</gene>
<evidence type="ECO:0000313" key="7">
    <source>
        <dbReference type="EMBL" id="RAS55006.1"/>
    </source>
</evidence>
<dbReference type="Proteomes" id="UP000248729">
    <property type="component" value="Unassembled WGS sequence"/>
</dbReference>
<dbReference type="InterPro" id="IPR046335">
    <property type="entry name" value="LacI/GalR-like_sensor"/>
</dbReference>
<name>A0A329DXU3_VIBDI</name>
<dbReference type="SUPFAM" id="SSF47413">
    <property type="entry name" value="lambda repressor-like DNA-binding domains"/>
    <property type="match status" value="1"/>
</dbReference>
<feature type="domain" description="HTH lacI-type" evidence="5">
    <location>
        <begin position="10"/>
        <end position="54"/>
    </location>
</feature>
<dbReference type="Gene3D" id="3.40.50.2300">
    <property type="match status" value="2"/>
</dbReference>
<dbReference type="SUPFAM" id="SSF53822">
    <property type="entry name" value="Periplasmic binding protein-like I"/>
    <property type="match status" value="1"/>
</dbReference>
<evidence type="ECO:0000256" key="3">
    <source>
        <dbReference type="ARBA" id="ARBA00023125"/>
    </source>
</evidence>
<keyword evidence="2" id="KW-0805">Transcription regulation</keyword>
<dbReference type="PROSITE" id="PS50943">
    <property type="entry name" value="HTH_CROC1"/>
    <property type="match status" value="1"/>
</dbReference>
<dbReference type="PANTHER" id="PTHR30146">
    <property type="entry name" value="LACI-RELATED TRANSCRIPTIONAL REPRESSOR"/>
    <property type="match status" value="1"/>
</dbReference>
<protein>
    <submittedName>
        <fullName evidence="7">LacI family transcriptional regulator</fullName>
    </submittedName>
</protein>
<dbReference type="Gene3D" id="1.10.260.40">
    <property type="entry name" value="lambda repressor-like DNA-binding domains"/>
    <property type="match status" value="1"/>
</dbReference>
<evidence type="ECO:0000256" key="2">
    <source>
        <dbReference type="ARBA" id="ARBA00023015"/>
    </source>
</evidence>
<dbReference type="PROSITE" id="PS00356">
    <property type="entry name" value="HTH_LACI_1"/>
    <property type="match status" value="1"/>
</dbReference>
<sequence>MDMITSKKPASIYDVAKLAGVSPSTVSRYLNRSTYVSDEKSYSIEKAIQKSGYKVTYKTKGPIKGRSMTIGVLLQNADSPFMIGILKDLEACLSSRGYSLVIATGHWKRRLEKHALDYFFKSHVDGVIIVSGDLSDEELIEYSLHTPIVAVGYNKIKANNILTIEFDNVLGGYLATLHLLQQGHVNIAHIKGLCTQPDGQRRYEGYRRALKDRGIPVNSRLIKQGDFSSEQGYQKTIELLDSKVYFSAIFAANDQTAYGAIKALHDRGLRVPEDVSVIGFDDLQTSSYFTPALTTLRQPIEELGSVCAEAIFKMLSGEEHQVRVPPIDLIVRESTSSIFDVYKNINHNR</sequence>
<keyword evidence="1" id="KW-0678">Repressor</keyword>
<evidence type="ECO:0000313" key="8">
    <source>
        <dbReference type="Proteomes" id="UP000248729"/>
    </source>
</evidence>